<gene>
    <name evidence="1" type="ORF">Acr_00g0067500</name>
</gene>
<evidence type="ECO:0000313" key="2">
    <source>
        <dbReference type="Proteomes" id="UP000585474"/>
    </source>
</evidence>
<sequence length="428" mass="49078">MAYYHWARVRKKFFSQISSKNAGSDECTWVGWPPTSTYGSLLQIGKTILLQLEIGNLNNVEYSIDSKFRGKTIVLTPTVLSEITGIANEGEFIFISKPSQLKKYVSKRSMYDVISGQNVVKVTDTIHLKKEFRLFHRYIAHNINPKAGHYNQVTNMDAFIIYKAAIEEPLNLNYTILKEIANVRNHSSRAFPYGALLTKVLNHYDVNLRGQRNQGISKGFSMNTIKKGIDFDSSEQEREVEMDYESMHDFERVHAIVPFLQNDGGQVNPNAQEQDVGCETEQVDEEIHKGFNEGEDYPTHRAYSTQQGTSFQGEPPAWVVELKAFFGEIKQKQAEIIQNQKWKENYMDRVGDAYHELRQKVDRPGNFYEQGQRVDRIGNICENNSQHLYIIHADLEGLWNVLGPHPPPPPFNPALALPRPPYFCDPPY</sequence>
<comment type="caution">
    <text evidence="1">The sequence shown here is derived from an EMBL/GenBank/DDBJ whole genome shotgun (WGS) entry which is preliminary data.</text>
</comment>
<accession>A0A7J0DQF3</accession>
<dbReference type="Proteomes" id="UP000585474">
    <property type="component" value="Unassembled WGS sequence"/>
</dbReference>
<name>A0A7J0DQF3_9ERIC</name>
<dbReference type="AlphaFoldDB" id="A0A7J0DQF3"/>
<keyword evidence="2" id="KW-1185">Reference proteome</keyword>
<proteinExistence type="predicted"/>
<reference evidence="2" key="1">
    <citation type="submission" date="2019-07" db="EMBL/GenBank/DDBJ databases">
        <title>De Novo Assembly of kiwifruit Actinidia rufa.</title>
        <authorList>
            <person name="Sugita-Konishi S."/>
            <person name="Sato K."/>
            <person name="Mori E."/>
            <person name="Abe Y."/>
            <person name="Kisaki G."/>
            <person name="Hamano K."/>
            <person name="Suezawa K."/>
            <person name="Otani M."/>
            <person name="Fukuda T."/>
            <person name="Manabe T."/>
            <person name="Gomi K."/>
            <person name="Tabuchi M."/>
            <person name="Akimitsu K."/>
            <person name="Kataoka I."/>
        </authorList>
    </citation>
    <scope>NUCLEOTIDE SEQUENCE [LARGE SCALE GENOMIC DNA]</scope>
    <source>
        <strain evidence="2">cv. Fuchu</strain>
    </source>
</reference>
<organism evidence="1 2">
    <name type="scientific">Actinidia rufa</name>
    <dbReference type="NCBI Taxonomy" id="165716"/>
    <lineage>
        <taxon>Eukaryota</taxon>
        <taxon>Viridiplantae</taxon>
        <taxon>Streptophyta</taxon>
        <taxon>Embryophyta</taxon>
        <taxon>Tracheophyta</taxon>
        <taxon>Spermatophyta</taxon>
        <taxon>Magnoliopsida</taxon>
        <taxon>eudicotyledons</taxon>
        <taxon>Gunneridae</taxon>
        <taxon>Pentapetalae</taxon>
        <taxon>asterids</taxon>
        <taxon>Ericales</taxon>
        <taxon>Actinidiaceae</taxon>
        <taxon>Actinidia</taxon>
    </lineage>
</organism>
<protein>
    <submittedName>
        <fullName evidence="1">Uncharacterized protein</fullName>
    </submittedName>
</protein>
<dbReference type="EMBL" id="BJWL01000346">
    <property type="protein sequence ID" value="GFS40275.1"/>
    <property type="molecule type" value="Genomic_DNA"/>
</dbReference>
<evidence type="ECO:0000313" key="1">
    <source>
        <dbReference type="EMBL" id="GFS40275.1"/>
    </source>
</evidence>